<dbReference type="EMBL" id="FNXF01000003">
    <property type="protein sequence ID" value="SEH73192.1"/>
    <property type="molecule type" value="Genomic_DNA"/>
</dbReference>
<evidence type="ECO:0000313" key="1">
    <source>
        <dbReference type="EMBL" id="SEH73192.1"/>
    </source>
</evidence>
<dbReference type="AlphaFoldDB" id="A0A1H6KDL5"/>
<proteinExistence type="predicted"/>
<protein>
    <recommendedName>
        <fullName evidence="3">Sulfate transporter</fullName>
    </recommendedName>
</protein>
<reference evidence="2" key="1">
    <citation type="submission" date="2016-10" db="EMBL/GenBank/DDBJ databases">
        <authorList>
            <person name="Varghese N."/>
            <person name="Submissions S."/>
        </authorList>
    </citation>
    <scope>NUCLEOTIDE SEQUENCE [LARGE SCALE GENOMIC DNA]</scope>
    <source>
        <strain evidence="2">DSM 17616</strain>
    </source>
</reference>
<dbReference type="RefSeq" id="WP_092791085.1">
    <property type="nucleotide sequence ID" value="NZ_FNXF01000003.1"/>
</dbReference>
<organism evidence="1 2">
    <name type="scientific">Rheinheimera pacifica</name>
    <dbReference type="NCBI Taxonomy" id="173990"/>
    <lineage>
        <taxon>Bacteria</taxon>
        <taxon>Pseudomonadati</taxon>
        <taxon>Pseudomonadota</taxon>
        <taxon>Gammaproteobacteria</taxon>
        <taxon>Chromatiales</taxon>
        <taxon>Chromatiaceae</taxon>
        <taxon>Rheinheimera</taxon>
    </lineage>
</organism>
<keyword evidence="2" id="KW-1185">Reference proteome</keyword>
<name>A0A1H6KDL5_9GAMM</name>
<evidence type="ECO:0000313" key="2">
    <source>
        <dbReference type="Proteomes" id="UP000199371"/>
    </source>
</evidence>
<dbReference type="Pfam" id="PF11363">
    <property type="entry name" value="DUF3164"/>
    <property type="match status" value="1"/>
</dbReference>
<dbReference type="InterPro" id="IPR021505">
    <property type="entry name" value="Phage_B3_Orf6"/>
</dbReference>
<sequence>MSNSTTSAQQAAVAAAPAKPVIPTPEGYWKDAKGKLTHESLVRPIDKERDKLVKELFNSSLAVSACLAEFKKRAFGDIEAFVALSLEQYQVDIGGKKGNVTLYSYDGKYKIIRAIQDSVKFDERILAAKELIYQCVTEWTEGARPEAKAIIDHAFKTDNDGNLSVSRILSLRKLDIKDPRWIQAMDAISESLQVVSSKAYVRVYERIGETDMYRQVPLDLAAVSL</sequence>
<dbReference type="OrthoDB" id="7554786at2"/>
<dbReference type="Proteomes" id="UP000199371">
    <property type="component" value="Unassembled WGS sequence"/>
</dbReference>
<accession>A0A1H6KDL5</accession>
<dbReference type="STRING" id="173990.SAMN05660691_01096"/>
<evidence type="ECO:0008006" key="3">
    <source>
        <dbReference type="Google" id="ProtNLM"/>
    </source>
</evidence>
<gene>
    <name evidence="1" type="ORF">SAMN05660691_01096</name>
</gene>